<dbReference type="GO" id="GO:0009252">
    <property type="term" value="P:peptidoglycan biosynthetic process"/>
    <property type="evidence" value="ECO:0007669"/>
    <property type="project" value="UniProtKB-KW"/>
</dbReference>
<reference evidence="19 20" key="1">
    <citation type="journal article" date="2016" name="Nat. Commun.">
        <title>Thousands of microbial genomes shed light on interconnected biogeochemical processes in an aquifer system.</title>
        <authorList>
            <person name="Anantharaman K."/>
            <person name="Brown C.T."/>
            <person name="Hug L.A."/>
            <person name="Sharon I."/>
            <person name="Castelle C.J."/>
            <person name="Probst A.J."/>
            <person name="Thomas B.C."/>
            <person name="Singh A."/>
            <person name="Wilkins M.J."/>
            <person name="Karaoz U."/>
            <person name="Brodie E.L."/>
            <person name="Williams K.H."/>
            <person name="Hubbard S.S."/>
            <person name="Banfield J.F."/>
        </authorList>
    </citation>
    <scope>NUCLEOTIDE SEQUENCE [LARGE SCALE GENOMIC DNA]</scope>
</reference>
<dbReference type="InterPro" id="IPR023346">
    <property type="entry name" value="Lysozyme-like_dom_sf"/>
</dbReference>
<evidence type="ECO:0000256" key="5">
    <source>
        <dbReference type="ARBA" id="ARBA00022645"/>
    </source>
</evidence>
<dbReference type="GO" id="GO:0030288">
    <property type="term" value="C:outer membrane-bounded periplasmic space"/>
    <property type="evidence" value="ECO:0007669"/>
    <property type="project" value="TreeGrafter"/>
</dbReference>
<dbReference type="AlphaFoldDB" id="A0A1G2PK84"/>
<evidence type="ECO:0000259" key="17">
    <source>
        <dbReference type="Pfam" id="PF00905"/>
    </source>
</evidence>
<dbReference type="FunFam" id="1.10.3810.10:FF:000001">
    <property type="entry name" value="Penicillin-binding protein 1A"/>
    <property type="match status" value="1"/>
</dbReference>
<name>A0A1G2PK84_9BACT</name>
<protein>
    <submittedName>
        <fullName evidence="19">Uncharacterized protein</fullName>
    </submittedName>
</protein>
<dbReference type="GO" id="GO:0008955">
    <property type="term" value="F:peptidoglycan glycosyltransferase activity"/>
    <property type="evidence" value="ECO:0007669"/>
    <property type="project" value="UniProtKB-EC"/>
</dbReference>
<dbReference type="GO" id="GO:0071555">
    <property type="term" value="P:cell wall organization"/>
    <property type="evidence" value="ECO:0007669"/>
    <property type="project" value="UniProtKB-KW"/>
</dbReference>
<dbReference type="InterPro" id="IPR001264">
    <property type="entry name" value="Glyco_trans_51"/>
</dbReference>
<dbReference type="InterPro" id="IPR013783">
    <property type="entry name" value="Ig-like_fold"/>
</dbReference>
<evidence type="ECO:0000256" key="4">
    <source>
        <dbReference type="ARBA" id="ARBA00022475"/>
    </source>
</evidence>
<dbReference type="InterPro" id="IPR036950">
    <property type="entry name" value="PBP_transglycosylase"/>
</dbReference>
<dbReference type="Pfam" id="PF00905">
    <property type="entry name" value="Transpeptidase"/>
    <property type="match status" value="1"/>
</dbReference>
<keyword evidence="7" id="KW-0328">Glycosyltransferase</keyword>
<dbReference type="GO" id="GO:0009002">
    <property type="term" value="F:serine-type D-Ala-D-Ala carboxypeptidase activity"/>
    <property type="evidence" value="ECO:0007669"/>
    <property type="project" value="UniProtKB-EC"/>
</dbReference>
<evidence type="ECO:0000256" key="15">
    <source>
        <dbReference type="ARBA" id="ARBA00034000"/>
    </source>
</evidence>
<dbReference type="InterPro" id="IPR012338">
    <property type="entry name" value="Beta-lactam/transpept-like"/>
</dbReference>
<dbReference type="GO" id="GO:0008360">
    <property type="term" value="P:regulation of cell shape"/>
    <property type="evidence" value="ECO:0007669"/>
    <property type="project" value="UniProtKB-KW"/>
</dbReference>
<dbReference type="PANTHER" id="PTHR32282:SF11">
    <property type="entry name" value="PENICILLIN-BINDING PROTEIN 1B"/>
    <property type="match status" value="1"/>
</dbReference>
<dbReference type="Pfam" id="PF00912">
    <property type="entry name" value="Transgly"/>
    <property type="match status" value="1"/>
</dbReference>
<dbReference type="STRING" id="1802362.A2806_01210"/>
<dbReference type="PANTHER" id="PTHR32282">
    <property type="entry name" value="BINDING PROTEIN TRANSPEPTIDASE, PUTATIVE-RELATED"/>
    <property type="match status" value="1"/>
</dbReference>
<evidence type="ECO:0000256" key="1">
    <source>
        <dbReference type="ARBA" id="ARBA00004236"/>
    </source>
</evidence>
<feature type="domain" description="Glycosyl transferase family 51" evidence="18">
    <location>
        <begin position="61"/>
        <end position="232"/>
    </location>
</feature>
<keyword evidence="9" id="KW-0378">Hydrolase</keyword>
<evidence type="ECO:0000256" key="6">
    <source>
        <dbReference type="ARBA" id="ARBA00022670"/>
    </source>
</evidence>
<evidence type="ECO:0000256" key="7">
    <source>
        <dbReference type="ARBA" id="ARBA00022676"/>
    </source>
</evidence>
<organism evidence="19 20">
    <name type="scientific">Candidatus Terrybacteria bacterium RIFCSPHIGHO2_01_FULL_48_17</name>
    <dbReference type="NCBI Taxonomy" id="1802362"/>
    <lineage>
        <taxon>Bacteria</taxon>
        <taxon>Candidatus Terryibacteriota</taxon>
    </lineage>
</organism>
<evidence type="ECO:0000256" key="11">
    <source>
        <dbReference type="ARBA" id="ARBA00022984"/>
    </source>
</evidence>
<accession>A0A1G2PK84</accession>
<evidence type="ECO:0000313" key="20">
    <source>
        <dbReference type="Proteomes" id="UP000177629"/>
    </source>
</evidence>
<comment type="caution">
    <text evidence="19">The sequence shown here is derived from an EMBL/GenBank/DDBJ whole genome shotgun (WGS) entry which is preliminary data.</text>
</comment>
<comment type="catalytic activity">
    <reaction evidence="16">
        <text>[GlcNAc-(1-&gt;4)-Mur2Ac(oyl-L-Ala-gamma-D-Glu-L-Lys-D-Ala-D-Ala)](n)-di-trans,octa-cis-undecaprenyl diphosphate + beta-D-GlcNAc-(1-&gt;4)-Mur2Ac(oyl-L-Ala-gamma-D-Glu-L-Lys-D-Ala-D-Ala)-di-trans,octa-cis-undecaprenyl diphosphate = [GlcNAc-(1-&gt;4)-Mur2Ac(oyl-L-Ala-gamma-D-Glu-L-Lys-D-Ala-D-Ala)](n+1)-di-trans,octa-cis-undecaprenyl diphosphate + di-trans,octa-cis-undecaprenyl diphosphate + H(+)</text>
        <dbReference type="Rhea" id="RHEA:23708"/>
        <dbReference type="Rhea" id="RHEA-COMP:9602"/>
        <dbReference type="Rhea" id="RHEA-COMP:9603"/>
        <dbReference type="ChEBI" id="CHEBI:15378"/>
        <dbReference type="ChEBI" id="CHEBI:58405"/>
        <dbReference type="ChEBI" id="CHEBI:60033"/>
        <dbReference type="ChEBI" id="CHEBI:78435"/>
        <dbReference type="EC" id="2.4.99.28"/>
    </reaction>
</comment>
<keyword evidence="8" id="KW-0808">Transferase</keyword>
<evidence type="ECO:0000256" key="3">
    <source>
        <dbReference type="ARBA" id="ARBA00007739"/>
    </source>
</evidence>
<dbReference type="Gene3D" id="2.60.40.10">
    <property type="entry name" value="Immunoglobulins"/>
    <property type="match status" value="1"/>
</dbReference>
<evidence type="ECO:0000256" key="10">
    <source>
        <dbReference type="ARBA" id="ARBA00022960"/>
    </source>
</evidence>
<dbReference type="GO" id="GO:0005886">
    <property type="term" value="C:plasma membrane"/>
    <property type="evidence" value="ECO:0007669"/>
    <property type="project" value="UniProtKB-SubCell"/>
</dbReference>
<evidence type="ECO:0000256" key="13">
    <source>
        <dbReference type="ARBA" id="ARBA00023268"/>
    </source>
</evidence>
<sequence>MIPKKLIKRIALATGILLLAAIVFVLWSIRDLPTPAAFAERHIEQTTQVFDRTGNVLLFEFFNEQRRRVVALDEISPYLVNATLAAEDDQFFHHIGIDIPGVIRSTLRDIFKGEFAEGGSTITQQLVRNAVLTPEKTPARKIREIVLSLELELRYSKEEILEAYLNQIPYGSNIYGSEAASRMFFNKPVSDLTLDEAAALAALPKAPSFYSPYGSHAEELIARRNHILDRMEELGYISHDEGTKAREQETMFAPLRTNIKAPHFVFFAREEAERLVGTELLERGGLRITTSLDWKLQEIAEKNITDLRPRIERWGATNAALVAIDPKSGEILALVGSVDYFDDAIDGKVNVAIRQRQPGSSFKPVVYAAALERGFTTETVLFDVPTEFATGGAKSYRPQNYNGSFMGPITARQALANSLNVPSVKMLYLAGVENAIKLAERLGVTTLTRPDEYGLALVLGGGAVTLLEETGAFGVFANDGIRVPSGAILKIEDAQGKILYERKAEEKEALDKEIARQITNILSDNNARAPIFGTNSPLTLGSRPVAAKTGTHQDFRDAWTVGYTPSLVTGVWVGNNDNSPMKRGADGVVVAAPIWNQFMKTALAEIPSEKFIPPKPVSTDKPILNGQWAIEETVFVDRASGKKATERTPPEWTEKRVYRVVHDTLFWINRSDPRGDPPDNPYQDPQFANWEQAVQKWISSDPTLAQSAQEHPPEDYDDIHVPKNEPNVFILEPFSESSIKNKSNVTVRVSAQAPLGISQVIVFIDGIFATTLLRQGQTDYYSGSVKISAPSSQDAVTLTVRAFDPWGNRGETTTTLNLQGGSAMNAPLVFPQESG</sequence>
<evidence type="ECO:0000256" key="14">
    <source>
        <dbReference type="ARBA" id="ARBA00023316"/>
    </source>
</evidence>
<keyword evidence="5" id="KW-0121">Carboxypeptidase</keyword>
<keyword evidence="4" id="KW-1003">Cell membrane</keyword>
<keyword evidence="6" id="KW-0645">Protease</keyword>
<evidence type="ECO:0000256" key="9">
    <source>
        <dbReference type="ARBA" id="ARBA00022801"/>
    </source>
</evidence>
<evidence type="ECO:0000259" key="18">
    <source>
        <dbReference type="Pfam" id="PF00912"/>
    </source>
</evidence>
<dbReference type="Pfam" id="PF17957">
    <property type="entry name" value="Big_7"/>
    <property type="match status" value="1"/>
</dbReference>
<dbReference type="Gene3D" id="1.10.3810.10">
    <property type="entry name" value="Biosynthetic peptidoglycan transglycosylase-like"/>
    <property type="match status" value="1"/>
</dbReference>
<feature type="domain" description="Penicillin-binding protein transpeptidase" evidence="17">
    <location>
        <begin position="320"/>
        <end position="600"/>
    </location>
</feature>
<dbReference type="Proteomes" id="UP000177629">
    <property type="component" value="Unassembled WGS sequence"/>
</dbReference>
<comment type="similarity">
    <text evidence="3">In the N-terminal section; belongs to the glycosyltransferase 51 family.</text>
</comment>
<gene>
    <name evidence="19" type="ORF">A2806_01210</name>
</gene>
<comment type="subcellular location">
    <subcellularLocation>
        <location evidence="1">Cell membrane</location>
    </subcellularLocation>
</comment>
<dbReference type="Gene3D" id="3.40.710.10">
    <property type="entry name" value="DD-peptidase/beta-lactamase superfamily"/>
    <property type="match status" value="1"/>
</dbReference>
<dbReference type="InterPro" id="IPR001460">
    <property type="entry name" value="PCN-bd_Tpept"/>
</dbReference>
<comment type="catalytic activity">
    <reaction evidence="15">
        <text>Preferential cleavage: (Ac)2-L-Lys-D-Ala-|-D-Ala. Also transpeptidation of peptidyl-alanyl moieties that are N-acyl substituents of D-alanine.</text>
        <dbReference type="EC" id="3.4.16.4"/>
    </reaction>
</comment>
<evidence type="ECO:0000256" key="2">
    <source>
        <dbReference type="ARBA" id="ARBA00007090"/>
    </source>
</evidence>
<keyword evidence="12" id="KW-0472">Membrane</keyword>
<keyword evidence="11" id="KW-0573">Peptidoglycan synthesis</keyword>
<comment type="similarity">
    <text evidence="2">In the C-terminal section; belongs to the transpeptidase family.</text>
</comment>
<evidence type="ECO:0000313" key="19">
    <source>
        <dbReference type="EMBL" id="OHA48726.1"/>
    </source>
</evidence>
<dbReference type="EMBL" id="MHSS01000004">
    <property type="protein sequence ID" value="OHA48726.1"/>
    <property type="molecule type" value="Genomic_DNA"/>
</dbReference>
<dbReference type="NCBIfam" id="TIGR02074">
    <property type="entry name" value="PBP_1a_fam"/>
    <property type="match status" value="1"/>
</dbReference>
<keyword evidence="10" id="KW-0133">Cell shape</keyword>
<keyword evidence="14" id="KW-0961">Cell wall biogenesis/degradation</keyword>
<evidence type="ECO:0000256" key="12">
    <source>
        <dbReference type="ARBA" id="ARBA00023136"/>
    </source>
</evidence>
<evidence type="ECO:0000256" key="8">
    <source>
        <dbReference type="ARBA" id="ARBA00022679"/>
    </source>
</evidence>
<dbReference type="GO" id="GO:0006508">
    <property type="term" value="P:proteolysis"/>
    <property type="evidence" value="ECO:0007669"/>
    <property type="project" value="UniProtKB-KW"/>
</dbReference>
<evidence type="ECO:0000256" key="16">
    <source>
        <dbReference type="ARBA" id="ARBA00049902"/>
    </source>
</evidence>
<proteinExistence type="inferred from homology"/>
<keyword evidence="13" id="KW-0511">Multifunctional enzyme</keyword>
<dbReference type="SUPFAM" id="SSF56601">
    <property type="entry name" value="beta-lactamase/transpeptidase-like"/>
    <property type="match status" value="1"/>
</dbReference>
<dbReference type="GO" id="GO:0008658">
    <property type="term" value="F:penicillin binding"/>
    <property type="evidence" value="ECO:0007669"/>
    <property type="project" value="InterPro"/>
</dbReference>
<dbReference type="SUPFAM" id="SSF53955">
    <property type="entry name" value="Lysozyme-like"/>
    <property type="match status" value="1"/>
</dbReference>
<dbReference type="InterPro" id="IPR050396">
    <property type="entry name" value="Glycosyltr_51/Transpeptidase"/>
</dbReference>